<evidence type="ECO:0000313" key="6">
    <source>
        <dbReference type="Proteomes" id="UP000659047"/>
    </source>
</evidence>
<comment type="caution">
    <text evidence="5">The sequence shown here is derived from an EMBL/GenBank/DDBJ whole genome shotgun (WGS) entry which is preliminary data.</text>
</comment>
<accession>A0A8K0V630</accession>
<reference evidence="5" key="1">
    <citation type="submission" date="2021-01" db="EMBL/GenBank/DDBJ databases">
        <title>Intestinitalea alba gen. nov., sp. nov., a novel genus of the family Enterobacteriaceae, isolated from the gut of the plastic-eating mealworm Tenebrio molitor L.</title>
        <authorList>
            <person name="Yang Y."/>
        </authorList>
    </citation>
    <scope>NUCLEOTIDE SEQUENCE</scope>
    <source>
        <strain evidence="5">BIT-L3</strain>
    </source>
</reference>
<dbReference type="Proteomes" id="UP000659047">
    <property type="component" value="Unassembled WGS sequence"/>
</dbReference>
<sequence>MKNLIAELLVKLAEKDAELDEQDARISALECLVTLLIGQMSSTDFYSFTTRINEDITQFTSCNNTHLKHPELIQQHMRKLLQLKPK</sequence>
<evidence type="ECO:0000256" key="3">
    <source>
        <dbReference type="ARBA" id="ARBA00023054"/>
    </source>
</evidence>
<dbReference type="GO" id="GO:0005737">
    <property type="term" value="C:cytoplasm"/>
    <property type="evidence" value="ECO:0007669"/>
    <property type="project" value="InterPro"/>
</dbReference>
<evidence type="ECO:0000256" key="2">
    <source>
        <dbReference type="ARBA" id="ARBA00023016"/>
    </source>
</evidence>
<dbReference type="EMBL" id="JAEPBH010000025">
    <property type="protein sequence ID" value="MBK4715805.1"/>
    <property type="molecule type" value="Genomic_DNA"/>
</dbReference>
<keyword evidence="1" id="KW-0963">Cytoplasm</keyword>
<keyword evidence="2" id="KW-0346">Stress response</keyword>
<dbReference type="Pfam" id="PF10796">
    <property type="entry name" value="Anti-adapt_IraP"/>
    <property type="match status" value="1"/>
</dbReference>
<protein>
    <submittedName>
        <fullName evidence="5">Anti-adapter protein IraP</fullName>
    </submittedName>
</protein>
<evidence type="ECO:0000313" key="5">
    <source>
        <dbReference type="EMBL" id="MBK4715805.1"/>
    </source>
</evidence>
<organism evidence="5 6">
    <name type="scientific">Tenebrionibacter intestinalis</name>
    <dbReference type="NCBI Taxonomy" id="2799638"/>
    <lineage>
        <taxon>Bacteria</taxon>
        <taxon>Pseudomonadati</taxon>
        <taxon>Pseudomonadota</taxon>
        <taxon>Gammaproteobacteria</taxon>
        <taxon>Enterobacterales</taxon>
        <taxon>Enterobacteriaceae</taxon>
        <taxon>Tenebrionibacter/Tenebrionicola group</taxon>
        <taxon>Tenebrionibacter</taxon>
    </lineage>
</organism>
<evidence type="ECO:0000256" key="4">
    <source>
        <dbReference type="SAM" id="Coils"/>
    </source>
</evidence>
<keyword evidence="6" id="KW-1185">Reference proteome</keyword>
<keyword evidence="3 4" id="KW-0175">Coiled coil</keyword>
<dbReference type="RefSeq" id="WP_238714023.1">
    <property type="nucleotide sequence ID" value="NZ_JAEPBH010000025.1"/>
</dbReference>
<dbReference type="AlphaFoldDB" id="A0A8K0V630"/>
<proteinExistence type="predicted"/>
<feature type="coiled-coil region" evidence="4">
    <location>
        <begin position="5"/>
        <end position="32"/>
    </location>
</feature>
<gene>
    <name evidence="5" type="ORF">JJB97_10795</name>
</gene>
<evidence type="ECO:0000256" key="1">
    <source>
        <dbReference type="ARBA" id="ARBA00022490"/>
    </source>
</evidence>
<dbReference type="InterPro" id="IPR019732">
    <property type="entry name" value="SigmaS_Anti-adapt_IraP"/>
</dbReference>
<name>A0A8K0V630_9ENTR</name>